<feature type="transmembrane region" description="Helical" evidence="7">
    <location>
        <begin position="434"/>
        <end position="464"/>
    </location>
</feature>
<dbReference type="GO" id="GO:0022857">
    <property type="term" value="F:transmembrane transporter activity"/>
    <property type="evidence" value="ECO:0007669"/>
    <property type="project" value="InterPro"/>
</dbReference>
<feature type="transmembrane region" description="Helical" evidence="7">
    <location>
        <begin position="272"/>
        <end position="293"/>
    </location>
</feature>
<keyword evidence="3 7" id="KW-0812">Transmembrane</keyword>
<dbReference type="PANTHER" id="PTHR45649">
    <property type="entry name" value="AMINO-ACID PERMEASE BAT1"/>
    <property type="match status" value="1"/>
</dbReference>
<feature type="compositionally biased region" description="Basic and acidic residues" evidence="6">
    <location>
        <begin position="12"/>
        <end position="22"/>
    </location>
</feature>
<evidence type="ECO:0008006" key="10">
    <source>
        <dbReference type="Google" id="ProtNLM"/>
    </source>
</evidence>
<comment type="caution">
    <text evidence="8">The sequence shown here is derived from an EMBL/GenBank/DDBJ whole genome shotgun (WGS) entry which is preliminary data.</text>
</comment>
<feature type="transmembrane region" description="Helical" evidence="7">
    <location>
        <begin position="401"/>
        <end position="422"/>
    </location>
</feature>
<comment type="subcellular location">
    <subcellularLocation>
        <location evidence="1">Membrane</location>
        <topology evidence="1">Multi-pass membrane protein</topology>
    </subcellularLocation>
</comment>
<feature type="transmembrane region" description="Helical" evidence="7">
    <location>
        <begin position="375"/>
        <end position="395"/>
    </location>
</feature>
<dbReference type="GO" id="GO:0016020">
    <property type="term" value="C:membrane"/>
    <property type="evidence" value="ECO:0007669"/>
    <property type="project" value="UniProtKB-SubCell"/>
</dbReference>
<evidence type="ECO:0000313" key="8">
    <source>
        <dbReference type="EMBL" id="KAJ4180776.1"/>
    </source>
</evidence>
<dbReference type="AlphaFoldDB" id="A0A9W8UVL7"/>
<keyword evidence="4 7" id="KW-1133">Transmembrane helix</keyword>
<keyword evidence="2" id="KW-0813">Transport</keyword>
<feature type="transmembrane region" description="Helical" evidence="7">
    <location>
        <begin position="74"/>
        <end position="100"/>
    </location>
</feature>
<dbReference type="PIRSF" id="PIRSF006060">
    <property type="entry name" value="AA_transporter"/>
    <property type="match status" value="1"/>
</dbReference>
<evidence type="ECO:0000256" key="4">
    <source>
        <dbReference type="ARBA" id="ARBA00022989"/>
    </source>
</evidence>
<feature type="transmembrane region" description="Helical" evidence="7">
    <location>
        <begin position="470"/>
        <end position="491"/>
    </location>
</feature>
<keyword evidence="5 7" id="KW-0472">Membrane</keyword>
<feature type="transmembrane region" description="Helical" evidence="7">
    <location>
        <begin position="39"/>
        <end position="62"/>
    </location>
</feature>
<keyword evidence="9" id="KW-1185">Reference proteome</keyword>
<evidence type="ECO:0000256" key="7">
    <source>
        <dbReference type="SAM" id="Phobius"/>
    </source>
</evidence>
<feature type="transmembrane region" description="Helical" evidence="7">
    <location>
        <begin position="164"/>
        <end position="183"/>
    </location>
</feature>
<dbReference type="EMBL" id="JAOQAV010000045">
    <property type="protein sequence ID" value="KAJ4180776.1"/>
    <property type="molecule type" value="Genomic_DNA"/>
</dbReference>
<evidence type="ECO:0000256" key="6">
    <source>
        <dbReference type="SAM" id="MobiDB-lite"/>
    </source>
</evidence>
<evidence type="ECO:0000256" key="2">
    <source>
        <dbReference type="ARBA" id="ARBA00022448"/>
    </source>
</evidence>
<evidence type="ECO:0000256" key="5">
    <source>
        <dbReference type="ARBA" id="ARBA00023136"/>
    </source>
</evidence>
<accession>A0A9W8UVL7</accession>
<dbReference type="InterPro" id="IPR004840">
    <property type="entry name" value="Amino_acid_permease_CS"/>
</dbReference>
<organism evidence="8 9">
    <name type="scientific">Fusarium falciforme</name>
    <dbReference type="NCBI Taxonomy" id="195108"/>
    <lineage>
        <taxon>Eukaryota</taxon>
        <taxon>Fungi</taxon>
        <taxon>Dikarya</taxon>
        <taxon>Ascomycota</taxon>
        <taxon>Pezizomycotina</taxon>
        <taxon>Sordariomycetes</taxon>
        <taxon>Hypocreomycetidae</taxon>
        <taxon>Hypocreales</taxon>
        <taxon>Nectriaceae</taxon>
        <taxon>Fusarium</taxon>
        <taxon>Fusarium solani species complex</taxon>
    </lineage>
</organism>
<dbReference type="PROSITE" id="PS00218">
    <property type="entry name" value="AMINO_ACID_PERMEASE_1"/>
    <property type="match status" value="1"/>
</dbReference>
<dbReference type="GO" id="GO:0006865">
    <property type="term" value="P:amino acid transport"/>
    <property type="evidence" value="ECO:0007669"/>
    <property type="project" value="InterPro"/>
</dbReference>
<dbReference type="Gene3D" id="1.20.1740.10">
    <property type="entry name" value="Amino acid/polyamine transporter I"/>
    <property type="match status" value="1"/>
</dbReference>
<reference evidence="8" key="1">
    <citation type="submission" date="2022-09" db="EMBL/GenBank/DDBJ databases">
        <title>Fusarium specimens isolated from Avocado Roots.</title>
        <authorList>
            <person name="Stajich J."/>
            <person name="Roper C."/>
            <person name="Heimlech-Rivalta G."/>
        </authorList>
    </citation>
    <scope>NUCLEOTIDE SEQUENCE</scope>
    <source>
        <strain evidence="8">A02</strain>
    </source>
</reference>
<feature type="region of interest" description="Disordered" evidence="6">
    <location>
        <begin position="1"/>
        <end position="23"/>
    </location>
</feature>
<dbReference type="Pfam" id="PF13520">
    <property type="entry name" value="AA_permease_2"/>
    <property type="match status" value="1"/>
</dbReference>
<feature type="transmembrane region" description="Helical" evidence="7">
    <location>
        <begin position="120"/>
        <end position="144"/>
    </location>
</feature>
<evidence type="ECO:0000256" key="3">
    <source>
        <dbReference type="ARBA" id="ARBA00022692"/>
    </source>
</evidence>
<evidence type="ECO:0000256" key="1">
    <source>
        <dbReference type="ARBA" id="ARBA00004141"/>
    </source>
</evidence>
<name>A0A9W8UVL7_9HYPO</name>
<dbReference type="InterPro" id="IPR002293">
    <property type="entry name" value="AA/rel_permease1"/>
</dbReference>
<dbReference type="Proteomes" id="UP001152087">
    <property type="component" value="Unassembled WGS sequence"/>
</dbReference>
<evidence type="ECO:0000313" key="9">
    <source>
        <dbReference type="Proteomes" id="UP001152087"/>
    </source>
</evidence>
<dbReference type="PANTHER" id="PTHR45649:SF7">
    <property type="entry name" value="CHOLINE TRANSPORT PROTEIN"/>
    <property type="match status" value="1"/>
</dbReference>
<protein>
    <recommendedName>
        <fullName evidence="10">Choline transport protein</fullName>
    </recommendedName>
</protein>
<feature type="transmembrane region" description="Helical" evidence="7">
    <location>
        <begin position="189"/>
        <end position="211"/>
    </location>
</feature>
<feature type="transmembrane region" description="Helical" evidence="7">
    <location>
        <begin position="320"/>
        <end position="343"/>
    </location>
</feature>
<proteinExistence type="predicted"/>
<sequence>MSRDTATSTSKRGLECSNHVDEPTEGQVINTQRMHDEPFTIWTAMGLGHSITNTAVGMIVGLGNALPFGGPPVLFWDFLAMAFSGLCIAVSLGELASAFPHSGGQYYWVGKLGPPSCRRFLSFMIGIVSWASGLCVTASVNLVVTQIILSMISMTHPSFEPEPWVTFVGYQIINLVAFGFNFFEHSLPWVSRSLLIFTPAMLLAVFVSCLAGDSHKQGAHMVFLNISNISGWPNGIAFLIGLNPSAWSFSCLDAITHLADEIPQPRKNIPKALLCTVALGFCTGLPIILAFAFSVQDLDAALSATVPSLEIFRQIYNNKAAAIALQSFVTASAFGAVIGCHTWQSRMAWSFSRDRGFPFHSYISRIARAPYDAPIWAHLWSNLWVVILGCLYLASKLAFNSLVAGGILFQYISYSASILCLLYSGRSKVTPGPFWFPVLGYFTNFFTLAWSLAALVFFCFPYYIPAVADEMNYVSAVLGVVGVYALVFWFAHGRNAFKLADPEMYD</sequence>
<feature type="compositionally biased region" description="Polar residues" evidence="6">
    <location>
        <begin position="1"/>
        <end position="11"/>
    </location>
</feature>
<gene>
    <name evidence="8" type="ORF">NW755_011499</name>
</gene>